<dbReference type="Pfam" id="PF13839">
    <property type="entry name" value="PC-Esterase"/>
    <property type="match status" value="2"/>
</dbReference>
<feature type="domain" description="Trichome birefringence-like C-terminal" evidence="12">
    <location>
        <begin position="100"/>
        <end position="200"/>
    </location>
</feature>
<dbReference type="PROSITE" id="PS50005">
    <property type="entry name" value="TPR"/>
    <property type="match status" value="4"/>
</dbReference>
<keyword evidence="6 11" id="KW-0802">TPR repeat</keyword>
<dbReference type="InterPro" id="IPR039226">
    <property type="entry name" value="Ski3/TTC37"/>
</dbReference>
<evidence type="ECO:0000256" key="5">
    <source>
        <dbReference type="ARBA" id="ARBA00022737"/>
    </source>
</evidence>
<keyword evidence="7" id="KW-0735">Signal-anchor</keyword>
<feature type="repeat" description="TPR" evidence="11">
    <location>
        <begin position="612"/>
        <end position="645"/>
    </location>
</feature>
<keyword evidence="3" id="KW-0808">Transferase</keyword>
<dbReference type="GO" id="GO:1990538">
    <property type="term" value="F:xylan O-acetyltransferase activity"/>
    <property type="evidence" value="ECO:0007669"/>
    <property type="project" value="UniProtKB-ARBA"/>
</dbReference>
<dbReference type="GO" id="GO:0006401">
    <property type="term" value="P:RNA catabolic process"/>
    <property type="evidence" value="ECO:0007669"/>
    <property type="project" value="InterPro"/>
</dbReference>
<keyword evidence="10" id="KW-0472">Membrane</keyword>
<gene>
    <name evidence="14" type="ORF">NCGR_LOCUS2402</name>
</gene>
<keyword evidence="9" id="KW-0333">Golgi apparatus</keyword>
<dbReference type="Pfam" id="PF14416">
    <property type="entry name" value="PMR5N"/>
    <property type="match status" value="1"/>
</dbReference>
<dbReference type="PANTHER" id="PTHR15704:SF7">
    <property type="entry name" value="SUPERKILLER COMPLEX PROTEIN 3"/>
    <property type="match status" value="1"/>
</dbReference>
<keyword evidence="15" id="KW-1185">Reference proteome</keyword>
<evidence type="ECO:0000256" key="10">
    <source>
        <dbReference type="ARBA" id="ARBA00023136"/>
    </source>
</evidence>
<comment type="subcellular location">
    <subcellularLocation>
        <location evidence="1">Golgi apparatus membrane</location>
        <topology evidence="1">Single-pass type II membrane protein</topology>
    </subcellularLocation>
</comment>
<feature type="domain" description="Trichome birefringence-like C-terminal" evidence="12">
    <location>
        <begin position="276"/>
        <end position="471"/>
    </location>
</feature>
<name>A0A811MC84_9POAL</name>
<comment type="similarity">
    <text evidence="2">Belongs to the PC-esterase family. TBL subfamily.</text>
</comment>
<comment type="caution">
    <text evidence="14">The sequence shown here is derived from an EMBL/GenBank/DDBJ whole genome shotgun (WGS) entry which is preliminary data.</text>
</comment>
<dbReference type="InterPro" id="IPR019734">
    <property type="entry name" value="TPR_rpt"/>
</dbReference>
<dbReference type="OrthoDB" id="421075at2759"/>
<dbReference type="InterPro" id="IPR011990">
    <property type="entry name" value="TPR-like_helical_dom_sf"/>
</dbReference>
<protein>
    <submittedName>
        <fullName evidence="14">Uncharacterized protein</fullName>
    </submittedName>
</protein>
<evidence type="ECO:0000256" key="2">
    <source>
        <dbReference type="ARBA" id="ARBA00007727"/>
    </source>
</evidence>
<evidence type="ECO:0000259" key="13">
    <source>
        <dbReference type="Pfam" id="PF14416"/>
    </source>
</evidence>
<dbReference type="InterPro" id="IPR025846">
    <property type="entry name" value="TBL_N"/>
</dbReference>
<evidence type="ECO:0000256" key="8">
    <source>
        <dbReference type="ARBA" id="ARBA00022989"/>
    </source>
</evidence>
<dbReference type="SMART" id="SM00028">
    <property type="entry name" value="TPR"/>
    <property type="match status" value="5"/>
</dbReference>
<feature type="repeat" description="TPR" evidence="11">
    <location>
        <begin position="510"/>
        <end position="543"/>
    </location>
</feature>
<dbReference type="EMBL" id="CAJGYO010000001">
    <property type="protein sequence ID" value="CAD6204408.1"/>
    <property type="molecule type" value="Genomic_DNA"/>
</dbReference>
<dbReference type="PANTHER" id="PTHR15704">
    <property type="entry name" value="SUPERKILLER 3 PROTEIN-RELATED"/>
    <property type="match status" value="1"/>
</dbReference>
<sequence length="1568" mass="174755">MPRLRLPLVLLLPIALTILLLLLFPSSPRLRSPPPQPLPCGAALSDAADGRWVPTPSPAPPPLYSPSCPFHRNAWNCLRNGRPQLAALSWAPTRCGGAVVPRIDAAGFLAAARGRRIGLVGDSLSENLVVALLCALRSADDGARKWKRRGAWRGGYFPKEDVIVAYHRAVLLAKYTSDTKTCNREEVLEIGTTIETFKATLRGEKRLVVGSRAITWPSSEEQAAVRPQAAGRGFLVRRMVWKMRMPLRPALLDSQPAGSTTRARPYFLQRSRWHPVENSEEDRKDGIKGTYRMDVDIPANDWINVTKFYDVLIFNTGHWWDTYKFPKDTPLVFYKGGKPIEPPLDIHSGLKVVLKSIASYIEREVPRKTLKLWRMQSPRHFYGGEWDHNGSCVSDRLLEEHELNSWFDPRFGGVNKEARMVNLAIQEALAGSEIQLLNLTYMSEFRADAHPAIWLGKKDAVAVYGQDCMHWASWDRAEAEQEGDGEEARKLRAAASEHFLAAAKLNPNDGVPFRFLGHHYARGGNNQRAAKCYQRAVTLNPDDAAAGETLCDLLDVEGKESLELAVCKEAAGKSPRAFWAFRRLGYLQVHQRKWSEAIQSLQHAIRGYPTCADLWEALGLAYHRLGMFTAAVKSYGRAIELDSSRVFALIESGNIQLMLGYFRKGVEQFRSALEMAPCNHSAYFGLASALLAWARNCVTTGAFGWAASLLKMLSMGGWEDQKGMDAQMFKDSVQEWRNTCLSAANGAKLSYQRALHLTPWEANVHTDTAICLDLICSMDDNNILNPNVWELPEKMSLGALMLEPVNKDFWVTLGSMSSYLVLKQHCFIRALHLDMSLSEAWACLGKIYRQSGDKQLAKQAFDRARSIDPSLALPWAGMSAENYHQSGSNPVNESFESCLRAVQILPLPEFQIGLGTFAARSSNILSPQVLMAVRQAVQFALGMMYNSKSDNGQAFADVSVNLARALCKAGLATDAARECEELRSQGLLSVDGLQIYALALWKIGQSKEALSVSRSLAENLSGIKAESATAAWGFICTLTYGISGKNSAAAIIHKLPGELNYNSQLKFIISALDALHPTKRLQLPQLNMPPKRTAYEVMSEVHSNIALGKAIGAEFDKPLSVDGSLSYLKKVLLMYPDCSLVRNQLGSLLLWSGDWMASHKAIRVTSLSSHGHTSSMGLRSPHHVQACAMVSCYATCPTYTKFSFATCEHQYLSGPDAIHHLQRWVHCEPWNQDARYLLVLAIFQKAREEKYPKHICVILKKLIMQVLSNISNPHEKEAMQYEVFLLLLLSSEVCLQSLDYENCIAQAKEALRTTPSSCVDTFFAHLQLCRAYAVQGDLSNSRNEYMKCLRNHTNTEIGWVMLKQLESACSLEGSSDEIDINLCVCVKRNGSDSSKWASLFNLACAQCFLWDGNFESAEKALAQACIQVDPDSCILFLNGATCMEIARRFVAPQFISRAASSLRKAQQKSHASLPLVSLLLAQAEGSLGSKTKWEKNLRLEWFSWPPELRPAEVYFQMHLLARQSAAAVSQQNQLVETMQSPELWLLRAIHLNPSCPRYWKALLQQMDV</sequence>
<dbReference type="GO" id="GO:0000139">
    <property type="term" value="C:Golgi membrane"/>
    <property type="evidence" value="ECO:0007669"/>
    <property type="project" value="UniProtKB-SubCell"/>
</dbReference>
<evidence type="ECO:0000313" key="15">
    <source>
        <dbReference type="Proteomes" id="UP000604825"/>
    </source>
</evidence>
<evidence type="ECO:0000256" key="1">
    <source>
        <dbReference type="ARBA" id="ARBA00004323"/>
    </source>
</evidence>
<dbReference type="Gene3D" id="1.25.40.10">
    <property type="entry name" value="Tetratricopeptide repeat domain"/>
    <property type="match status" value="4"/>
</dbReference>
<dbReference type="Pfam" id="PF07719">
    <property type="entry name" value="TPR_2"/>
    <property type="match status" value="1"/>
</dbReference>
<dbReference type="SUPFAM" id="SSF48439">
    <property type="entry name" value="Protein prenylyltransferase"/>
    <property type="match status" value="1"/>
</dbReference>
<evidence type="ECO:0000259" key="12">
    <source>
        <dbReference type="Pfam" id="PF13839"/>
    </source>
</evidence>
<evidence type="ECO:0000256" key="3">
    <source>
        <dbReference type="ARBA" id="ARBA00022679"/>
    </source>
</evidence>
<evidence type="ECO:0000256" key="9">
    <source>
        <dbReference type="ARBA" id="ARBA00023034"/>
    </source>
</evidence>
<evidence type="ECO:0000256" key="7">
    <source>
        <dbReference type="ARBA" id="ARBA00022968"/>
    </source>
</evidence>
<feature type="domain" description="Trichome birefringence-like N-terminal" evidence="13">
    <location>
        <begin position="46"/>
        <end position="95"/>
    </location>
</feature>
<evidence type="ECO:0000256" key="4">
    <source>
        <dbReference type="ARBA" id="ARBA00022692"/>
    </source>
</evidence>
<dbReference type="SUPFAM" id="SSF48452">
    <property type="entry name" value="TPR-like"/>
    <property type="match status" value="2"/>
</dbReference>
<dbReference type="PROSITE" id="PS50096">
    <property type="entry name" value="IQ"/>
    <property type="match status" value="1"/>
</dbReference>
<keyword evidence="8" id="KW-1133">Transmembrane helix</keyword>
<organism evidence="14 15">
    <name type="scientific">Miscanthus lutarioriparius</name>
    <dbReference type="NCBI Taxonomy" id="422564"/>
    <lineage>
        <taxon>Eukaryota</taxon>
        <taxon>Viridiplantae</taxon>
        <taxon>Streptophyta</taxon>
        <taxon>Embryophyta</taxon>
        <taxon>Tracheophyta</taxon>
        <taxon>Spermatophyta</taxon>
        <taxon>Magnoliopsida</taxon>
        <taxon>Liliopsida</taxon>
        <taxon>Poales</taxon>
        <taxon>Poaceae</taxon>
        <taxon>PACMAD clade</taxon>
        <taxon>Panicoideae</taxon>
        <taxon>Andropogonodae</taxon>
        <taxon>Andropogoneae</taxon>
        <taxon>Saccharinae</taxon>
        <taxon>Miscanthus</taxon>
    </lineage>
</organism>
<dbReference type="InterPro" id="IPR026057">
    <property type="entry name" value="TBL_C"/>
</dbReference>
<keyword evidence="4" id="KW-0812">Transmembrane</keyword>
<feature type="repeat" description="TPR" evidence="11">
    <location>
        <begin position="646"/>
        <end position="679"/>
    </location>
</feature>
<feature type="repeat" description="TPR" evidence="11">
    <location>
        <begin position="838"/>
        <end position="871"/>
    </location>
</feature>
<evidence type="ECO:0000256" key="11">
    <source>
        <dbReference type="PROSITE-ProRule" id="PRU00339"/>
    </source>
</evidence>
<dbReference type="GO" id="GO:0055087">
    <property type="term" value="C:Ski complex"/>
    <property type="evidence" value="ECO:0007669"/>
    <property type="project" value="InterPro"/>
</dbReference>
<proteinExistence type="inferred from homology"/>
<keyword evidence="5" id="KW-0677">Repeat</keyword>
<dbReference type="Pfam" id="PF13432">
    <property type="entry name" value="TPR_16"/>
    <property type="match status" value="2"/>
</dbReference>
<dbReference type="InterPro" id="IPR013105">
    <property type="entry name" value="TPR_2"/>
</dbReference>
<dbReference type="Proteomes" id="UP000604825">
    <property type="component" value="Unassembled WGS sequence"/>
</dbReference>
<reference evidence="14" key="1">
    <citation type="submission" date="2020-10" db="EMBL/GenBank/DDBJ databases">
        <authorList>
            <person name="Han B."/>
            <person name="Lu T."/>
            <person name="Zhao Q."/>
            <person name="Huang X."/>
            <person name="Zhao Y."/>
        </authorList>
    </citation>
    <scope>NUCLEOTIDE SEQUENCE</scope>
</reference>
<evidence type="ECO:0000313" key="14">
    <source>
        <dbReference type="EMBL" id="CAD6204408.1"/>
    </source>
</evidence>
<evidence type="ECO:0000256" key="6">
    <source>
        <dbReference type="ARBA" id="ARBA00022803"/>
    </source>
</evidence>
<accession>A0A811MC84</accession>